<gene>
    <name evidence="2" type="ORF">CALCODRAFT_349934</name>
</gene>
<accession>A0A165JF30</accession>
<evidence type="ECO:0000256" key="1">
    <source>
        <dbReference type="SAM" id="MobiDB-lite"/>
    </source>
</evidence>
<reference evidence="2 3" key="1">
    <citation type="journal article" date="2016" name="Mol. Biol. Evol.">
        <title>Comparative Genomics of Early-Diverging Mushroom-Forming Fungi Provides Insights into the Origins of Lignocellulose Decay Capabilities.</title>
        <authorList>
            <person name="Nagy L.G."/>
            <person name="Riley R."/>
            <person name="Tritt A."/>
            <person name="Adam C."/>
            <person name="Daum C."/>
            <person name="Floudas D."/>
            <person name="Sun H."/>
            <person name="Yadav J.S."/>
            <person name="Pangilinan J."/>
            <person name="Larsson K.H."/>
            <person name="Matsuura K."/>
            <person name="Barry K."/>
            <person name="Labutti K."/>
            <person name="Kuo R."/>
            <person name="Ohm R.A."/>
            <person name="Bhattacharya S.S."/>
            <person name="Shirouzu T."/>
            <person name="Yoshinaga Y."/>
            <person name="Martin F.M."/>
            <person name="Grigoriev I.V."/>
            <person name="Hibbett D.S."/>
        </authorList>
    </citation>
    <scope>NUCLEOTIDE SEQUENCE [LARGE SCALE GENOMIC DNA]</scope>
    <source>
        <strain evidence="2 3">HHB12733</strain>
    </source>
</reference>
<evidence type="ECO:0000313" key="2">
    <source>
        <dbReference type="EMBL" id="KZT61759.1"/>
    </source>
</evidence>
<protein>
    <submittedName>
        <fullName evidence="2">Uncharacterized protein</fullName>
    </submittedName>
</protein>
<keyword evidence="3" id="KW-1185">Reference proteome</keyword>
<evidence type="ECO:0000313" key="3">
    <source>
        <dbReference type="Proteomes" id="UP000076842"/>
    </source>
</evidence>
<name>A0A165JF30_9BASI</name>
<dbReference type="InParanoid" id="A0A165JF30"/>
<sequence length="99" mass="10461">MTSAMRAYNADGADRPPCLPPITSTLIPCIVGVHDSIQHTWQAQTPTPRRRESPTRSPQIPTSTPTSAQSPATQSCPPSTSSSQSAHGPTALLRPICPC</sequence>
<organism evidence="2 3">
    <name type="scientific">Calocera cornea HHB12733</name>
    <dbReference type="NCBI Taxonomy" id="1353952"/>
    <lineage>
        <taxon>Eukaryota</taxon>
        <taxon>Fungi</taxon>
        <taxon>Dikarya</taxon>
        <taxon>Basidiomycota</taxon>
        <taxon>Agaricomycotina</taxon>
        <taxon>Dacrymycetes</taxon>
        <taxon>Dacrymycetales</taxon>
        <taxon>Dacrymycetaceae</taxon>
        <taxon>Calocera</taxon>
    </lineage>
</organism>
<dbReference type="AlphaFoldDB" id="A0A165JF30"/>
<feature type="compositionally biased region" description="Low complexity" evidence="1">
    <location>
        <begin position="55"/>
        <end position="86"/>
    </location>
</feature>
<feature type="region of interest" description="Disordered" evidence="1">
    <location>
        <begin position="40"/>
        <end position="89"/>
    </location>
</feature>
<dbReference type="EMBL" id="KV423921">
    <property type="protein sequence ID" value="KZT61759.1"/>
    <property type="molecule type" value="Genomic_DNA"/>
</dbReference>
<dbReference type="Proteomes" id="UP000076842">
    <property type="component" value="Unassembled WGS sequence"/>
</dbReference>
<proteinExistence type="predicted"/>